<organism evidence="4 5">
    <name type="scientific">Haliscomenobacter hydrossis (strain ATCC 27775 / DSM 1100 / LMG 10767 / O)</name>
    <dbReference type="NCBI Taxonomy" id="760192"/>
    <lineage>
        <taxon>Bacteria</taxon>
        <taxon>Pseudomonadati</taxon>
        <taxon>Bacteroidota</taxon>
        <taxon>Saprospiria</taxon>
        <taxon>Saprospirales</taxon>
        <taxon>Haliscomenobacteraceae</taxon>
        <taxon>Haliscomenobacter</taxon>
    </lineage>
</organism>
<accession>F4L8E3</accession>
<dbReference type="RefSeq" id="WP_013769167.1">
    <property type="nucleotide sequence ID" value="NC_015513.1"/>
</dbReference>
<dbReference type="HOGENOM" id="CLU_1446080_0_0_10"/>
<dbReference type="EMBL" id="CP002694">
    <property type="protein sequence ID" value="AEE54651.1"/>
    <property type="molecule type" value="Genomic_DNA"/>
</dbReference>
<name>F4L8E3_HALH1</name>
<reference key="2">
    <citation type="submission" date="2011-04" db="EMBL/GenBank/DDBJ databases">
        <title>Complete sequence of plasmid 3 of Haliscomenobacter hydrossis DSM 1100.</title>
        <authorList>
            <consortium name="US DOE Joint Genome Institute (JGI-PGF)"/>
            <person name="Lucas S."/>
            <person name="Han J."/>
            <person name="Lapidus A."/>
            <person name="Bruce D."/>
            <person name="Goodwin L."/>
            <person name="Pitluck S."/>
            <person name="Peters L."/>
            <person name="Kyrpides N."/>
            <person name="Mavromatis K."/>
            <person name="Ivanova N."/>
            <person name="Ovchinnikova G."/>
            <person name="Pagani I."/>
            <person name="Daligault H."/>
            <person name="Detter J.C."/>
            <person name="Han C."/>
            <person name="Land M."/>
            <person name="Hauser L."/>
            <person name="Markowitz V."/>
            <person name="Cheng J.-F."/>
            <person name="Hugenholtz P."/>
            <person name="Woyke T."/>
            <person name="Wu D."/>
            <person name="Verbarg S."/>
            <person name="Frueling A."/>
            <person name="Brambilla E."/>
            <person name="Klenk H.-P."/>
            <person name="Eisen J.A."/>
        </authorList>
    </citation>
    <scope>NUCLEOTIDE SEQUENCE</scope>
    <source>
        <strain>DSM 1100</strain>
    </source>
</reference>
<gene>
    <name evidence="4" type="ordered locus">Halhy_6841</name>
</gene>
<dbReference type="SUPFAM" id="SSF46689">
    <property type="entry name" value="Homeodomain-like"/>
    <property type="match status" value="1"/>
</dbReference>
<proteinExistence type="predicted"/>
<protein>
    <submittedName>
        <fullName evidence="4">Regulatory protein TetR</fullName>
    </submittedName>
</protein>
<dbReference type="AlphaFoldDB" id="F4L8E3"/>
<keyword evidence="1 2" id="KW-0238">DNA-binding</keyword>
<dbReference type="OrthoDB" id="1258954at2"/>
<evidence type="ECO:0000313" key="5">
    <source>
        <dbReference type="Proteomes" id="UP000008461"/>
    </source>
</evidence>
<sequence length="181" mass="21307">MTENKDIWIKTGYEIFALSGENGLKIEVLAKKVGISKSSFYHHFADLEIFIEYLLKFHLQQSEVMADKEKNAKNIDPELIIILVEHKIDLLFNRQLRINQQHQHYKETLDRSNQIVGNEFVKLWAKDLNLNLNQGQLESLFELALENFYLQINAENLNPAWLSAYFNNLKRIARNFESIVR</sequence>
<dbReference type="GO" id="GO:0003677">
    <property type="term" value="F:DNA binding"/>
    <property type="evidence" value="ECO:0007669"/>
    <property type="project" value="UniProtKB-UniRule"/>
</dbReference>
<keyword evidence="5" id="KW-1185">Reference proteome</keyword>
<reference evidence="4 5" key="1">
    <citation type="journal article" date="2011" name="Stand. Genomic Sci.">
        <title>Complete genome sequence of Haliscomenobacter hydrossis type strain (O).</title>
        <authorList>
            <consortium name="US DOE Joint Genome Institute (JGI-PGF)"/>
            <person name="Daligault H."/>
            <person name="Lapidus A."/>
            <person name="Zeytun A."/>
            <person name="Nolan M."/>
            <person name="Lucas S."/>
            <person name="Del Rio T.G."/>
            <person name="Tice H."/>
            <person name="Cheng J.F."/>
            <person name="Tapia R."/>
            <person name="Han C."/>
            <person name="Goodwin L."/>
            <person name="Pitluck S."/>
            <person name="Liolios K."/>
            <person name="Pagani I."/>
            <person name="Ivanova N."/>
            <person name="Huntemann M."/>
            <person name="Mavromatis K."/>
            <person name="Mikhailova N."/>
            <person name="Pati A."/>
            <person name="Chen A."/>
            <person name="Palaniappan K."/>
            <person name="Land M."/>
            <person name="Hauser L."/>
            <person name="Brambilla E.M."/>
            <person name="Rohde M."/>
            <person name="Verbarg S."/>
            <person name="Goker M."/>
            <person name="Bristow J."/>
            <person name="Eisen J.A."/>
            <person name="Markowitz V."/>
            <person name="Hugenholtz P."/>
            <person name="Kyrpides N.C."/>
            <person name="Klenk H.P."/>
            <person name="Woyke T."/>
        </authorList>
    </citation>
    <scope>NUCLEOTIDE SEQUENCE [LARGE SCALE GENOMIC DNA]</scope>
    <source>
        <strain evidence="5">ATCC 27775 / DSM 1100 / LMG 10767 / O</strain>
        <plasmid evidence="5">Plasmid pHALHY03</plasmid>
    </source>
</reference>
<evidence type="ECO:0000313" key="4">
    <source>
        <dbReference type="EMBL" id="AEE54651.1"/>
    </source>
</evidence>
<dbReference type="KEGG" id="hhy:Halhy_6841"/>
<feature type="DNA-binding region" description="H-T-H motif" evidence="2">
    <location>
        <begin position="25"/>
        <end position="44"/>
    </location>
</feature>
<dbReference type="PROSITE" id="PS50977">
    <property type="entry name" value="HTH_TETR_2"/>
    <property type="match status" value="1"/>
</dbReference>
<dbReference type="Gene3D" id="1.10.357.10">
    <property type="entry name" value="Tetracycline Repressor, domain 2"/>
    <property type="match status" value="1"/>
</dbReference>
<dbReference type="InterPro" id="IPR001647">
    <property type="entry name" value="HTH_TetR"/>
</dbReference>
<geneLocation type="plasmid" evidence="4 5">
    <name>pHALHY03</name>
</geneLocation>
<dbReference type="eggNOG" id="COG1309">
    <property type="taxonomic scope" value="Bacteria"/>
</dbReference>
<feature type="domain" description="HTH tetR-type" evidence="3">
    <location>
        <begin position="2"/>
        <end position="62"/>
    </location>
</feature>
<evidence type="ECO:0000256" key="1">
    <source>
        <dbReference type="ARBA" id="ARBA00023125"/>
    </source>
</evidence>
<keyword evidence="4" id="KW-0614">Plasmid</keyword>
<evidence type="ECO:0000256" key="2">
    <source>
        <dbReference type="PROSITE-ProRule" id="PRU00335"/>
    </source>
</evidence>
<evidence type="ECO:0000259" key="3">
    <source>
        <dbReference type="PROSITE" id="PS50977"/>
    </source>
</evidence>
<dbReference type="Proteomes" id="UP000008461">
    <property type="component" value="Plasmid pHALHY03"/>
</dbReference>
<dbReference type="InterPro" id="IPR009057">
    <property type="entry name" value="Homeodomain-like_sf"/>
</dbReference>